<gene>
    <name evidence="2" type="ORF">ZRA01_17560</name>
</gene>
<dbReference type="OrthoDB" id="9770040at2"/>
<dbReference type="RefSeq" id="WP_141351360.1">
    <property type="nucleotide sequence ID" value="NZ_BJNV01000025.1"/>
</dbReference>
<feature type="transmembrane region" description="Helical" evidence="1">
    <location>
        <begin position="229"/>
        <end position="246"/>
    </location>
</feature>
<keyword evidence="1" id="KW-0812">Transmembrane</keyword>
<dbReference type="Pfam" id="PF05940">
    <property type="entry name" value="NnrS"/>
    <property type="match status" value="1"/>
</dbReference>
<evidence type="ECO:0000256" key="1">
    <source>
        <dbReference type="SAM" id="Phobius"/>
    </source>
</evidence>
<organism evidence="2 3">
    <name type="scientific">Zoogloea ramigera</name>
    <dbReference type="NCBI Taxonomy" id="350"/>
    <lineage>
        <taxon>Bacteria</taxon>
        <taxon>Pseudomonadati</taxon>
        <taxon>Pseudomonadota</taxon>
        <taxon>Betaproteobacteria</taxon>
        <taxon>Rhodocyclales</taxon>
        <taxon>Zoogloeaceae</taxon>
        <taxon>Zoogloea</taxon>
    </lineage>
</organism>
<feature type="transmembrane region" description="Helical" evidence="1">
    <location>
        <begin position="258"/>
        <end position="279"/>
    </location>
</feature>
<evidence type="ECO:0000313" key="2">
    <source>
        <dbReference type="EMBL" id="GEC95683.1"/>
    </source>
</evidence>
<feature type="transmembrane region" description="Helical" evidence="1">
    <location>
        <begin position="85"/>
        <end position="104"/>
    </location>
</feature>
<accession>A0A4Y4CWN2</accession>
<name>A0A4Y4CWN2_ZOORA</name>
<proteinExistence type="predicted"/>
<feature type="transmembrane region" description="Helical" evidence="1">
    <location>
        <begin position="110"/>
        <end position="132"/>
    </location>
</feature>
<keyword evidence="3" id="KW-1185">Reference proteome</keyword>
<dbReference type="EMBL" id="BJNV01000025">
    <property type="protein sequence ID" value="GEC95683.1"/>
    <property type="molecule type" value="Genomic_DNA"/>
</dbReference>
<feature type="transmembrane region" description="Helical" evidence="1">
    <location>
        <begin position="285"/>
        <end position="307"/>
    </location>
</feature>
<reference evidence="2 3" key="1">
    <citation type="submission" date="2019-06" db="EMBL/GenBank/DDBJ databases">
        <title>Whole genome shotgun sequence of Zoogloea ramigera NBRC 15342.</title>
        <authorList>
            <person name="Hosoyama A."/>
            <person name="Uohara A."/>
            <person name="Ohji S."/>
            <person name="Ichikawa N."/>
        </authorList>
    </citation>
    <scope>NUCLEOTIDE SEQUENCE [LARGE SCALE GENOMIC DNA]</scope>
    <source>
        <strain evidence="2 3">NBRC 15342</strain>
    </source>
</reference>
<evidence type="ECO:0000313" key="3">
    <source>
        <dbReference type="Proteomes" id="UP000318422"/>
    </source>
</evidence>
<dbReference type="InterPro" id="IPR010266">
    <property type="entry name" value="NnrS"/>
</dbReference>
<keyword evidence="1" id="KW-1133">Transmembrane helix</keyword>
<dbReference type="AlphaFoldDB" id="A0A4Y4CWN2"/>
<feature type="transmembrane region" description="Helical" evidence="1">
    <location>
        <begin position="352"/>
        <end position="373"/>
    </location>
</feature>
<dbReference type="Proteomes" id="UP000318422">
    <property type="component" value="Unassembled WGS sequence"/>
</dbReference>
<protein>
    <submittedName>
        <fullName evidence="2">Heme/copper membrane protein</fullName>
    </submittedName>
</protein>
<comment type="caution">
    <text evidence="2">The sequence shown here is derived from an EMBL/GenBank/DDBJ whole genome shotgun (WGS) entry which is preliminary data.</text>
</comment>
<feature type="transmembrane region" description="Helical" evidence="1">
    <location>
        <begin position="56"/>
        <end position="73"/>
    </location>
</feature>
<keyword evidence="1" id="KW-0472">Membrane</keyword>
<sequence>MKLSAHPLWLVGFRPFFLLACLAGLAFPLLWALMFTGKLPAPASPVSALQWHAHEMFFGFGWAVLGGFLLTATKNWVQVRGWHGPALVGLAAAWVIERVGMAFGAGWPPLLFWLSNLLFLAAIVAMLLWTLLRHRGQDSFADNPFFYVVLPAFLAAKLLVLDQPHFHAGVTMAIGLYRMAFLLMLERTLTQFMKGLFQVEVLRKPWLDGAIKLLGLALVFQAWLPVLPAALLLGLLAALLAARFVGWRPDLGFTRIDLAVMFLGYLAIVAQLLVEAAGLLGAGVWVGSVSVHLFTVGVMGLIIPAMFVRISKGHTGRKVVFDAGDKLVLWIMLTALVLRVVLPQLVPAAYGRWVHLSAGAWFLGFGILGLRLLPRLIAPRIDGKEH</sequence>
<feature type="transmembrane region" description="Helical" evidence="1">
    <location>
        <begin position="144"/>
        <end position="160"/>
    </location>
</feature>
<feature type="transmembrane region" description="Helical" evidence="1">
    <location>
        <begin position="327"/>
        <end position="346"/>
    </location>
</feature>